<dbReference type="Pfam" id="PF01390">
    <property type="entry name" value="SEA"/>
    <property type="match status" value="1"/>
</dbReference>
<proteinExistence type="predicted"/>
<feature type="region of interest" description="Disordered" evidence="1">
    <location>
        <begin position="76"/>
        <end position="118"/>
    </location>
</feature>
<evidence type="ECO:0000256" key="2">
    <source>
        <dbReference type="SAM" id="Phobius"/>
    </source>
</evidence>
<keyword evidence="2" id="KW-0472">Membrane</keyword>
<protein>
    <submittedName>
        <fullName evidence="4">SEA domain protein</fullName>
    </submittedName>
</protein>
<dbReference type="PROSITE" id="PS50024">
    <property type="entry name" value="SEA"/>
    <property type="match status" value="1"/>
</dbReference>
<accession>A0A2G9UX89</accession>
<dbReference type="InterPro" id="IPR036364">
    <property type="entry name" value="SEA_dom_sf"/>
</dbReference>
<evidence type="ECO:0000259" key="3">
    <source>
        <dbReference type="PROSITE" id="PS50024"/>
    </source>
</evidence>
<organism evidence="4 5">
    <name type="scientific">Teladorsagia circumcincta</name>
    <name type="common">Brown stomach worm</name>
    <name type="synonym">Ostertagia circumcincta</name>
    <dbReference type="NCBI Taxonomy" id="45464"/>
    <lineage>
        <taxon>Eukaryota</taxon>
        <taxon>Metazoa</taxon>
        <taxon>Ecdysozoa</taxon>
        <taxon>Nematoda</taxon>
        <taxon>Chromadorea</taxon>
        <taxon>Rhabditida</taxon>
        <taxon>Rhabditina</taxon>
        <taxon>Rhabditomorpha</taxon>
        <taxon>Strongyloidea</taxon>
        <taxon>Trichostrongylidae</taxon>
        <taxon>Teladorsagia</taxon>
    </lineage>
</organism>
<evidence type="ECO:0000313" key="5">
    <source>
        <dbReference type="Proteomes" id="UP000230423"/>
    </source>
</evidence>
<evidence type="ECO:0000313" key="4">
    <source>
        <dbReference type="EMBL" id="PIO74857.1"/>
    </source>
</evidence>
<sequence length="456" mass="48604">MLTTEAPEETDITTMIGLHVPVVQTALEGRVLKEKEEVGIYVPRPAHSTTNGPIVDVRTQATAETPELPFVTEKVEEEEIGTESTPVAETSSVGSETPFDVTTAEDSLSSSEASITAESTDLAPTVSKVFADTSIATTTSAAATTTTVDEDAAPFDQDKLSGLFEQDGSFIPDHLINQTTTESFMSDSNPATVVVEIDDTTPSPADTTTTSARPRPAIVIQPIVAKTTINEFHVMGRQPELDSEEARRLAAVIQEGTKAMPSPTDSKATFTMRITSIEFMEEFEDKASGKFKKLSDQIIPQMSAILKAILGENFVGCEIASLAKGSVIVNGVIMTREDIQDAEDLATKIETAISSNGSMIGQNEVDLRSINVNGIPSRAYIERVHSAVPQSSSPSALLIGSIIAVGVLVILIVAFVVIAMNNRRTNGSMKLKADELPRMESGKAAYANPQAVTVNL</sequence>
<dbReference type="AlphaFoldDB" id="A0A2G9UX89"/>
<keyword evidence="5" id="KW-1185">Reference proteome</keyword>
<keyword evidence="2" id="KW-1133">Transmembrane helix</keyword>
<reference evidence="4 5" key="1">
    <citation type="submission" date="2015-09" db="EMBL/GenBank/DDBJ databases">
        <title>Draft genome of the parasitic nematode Teladorsagia circumcincta isolate WARC Sus (inbred).</title>
        <authorList>
            <person name="Mitreva M."/>
        </authorList>
    </citation>
    <scope>NUCLEOTIDE SEQUENCE [LARGE SCALE GENOMIC DNA]</scope>
    <source>
        <strain evidence="4 5">S</strain>
    </source>
</reference>
<feature type="transmembrane region" description="Helical" evidence="2">
    <location>
        <begin position="396"/>
        <end position="420"/>
    </location>
</feature>
<evidence type="ECO:0000256" key="1">
    <source>
        <dbReference type="SAM" id="MobiDB-lite"/>
    </source>
</evidence>
<keyword evidence="2" id="KW-0812">Transmembrane</keyword>
<dbReference type="OrthoDB" id="5848610at2759"/>
<dbReference type="InterPro" id="IPR000082">
    <property type="entry name" value="SEA_dom"/>
</dbReference>
<dbReference type="Gene3D" id="3.30.70.960">
    <property type="entry name" value="SEA domain"/>
    <property type="match status" value="1"/>
</dbReference>
<dbReference type="Proteomes" id="UP000230423">
    <property type="component" value="Unassembled WGS sequence"/>
</dbReference>
<feature type="domain" description="SEA" evidence="3">
    <location>
        <begin position="264"/>
        <end position="377"/>
    </location>
</feature>
<gene>
    <name evidence="4" type="ORF">TELCIR_03122</name>
</gene>
<dbReference type="SUPFAM" id="SSF82671">
    <property type="entry name" value="SEA domain"/>
    <property type="match status" value="1"/>
</dbReference>
<dbReference type="EMBL" id="KZ345211">
    <property type="protein sequence ID" value="PIO74857.1"/>
    <property type="molecule type" value="Genomic_DNA"/>
</dbReference>
<name>A0A2G9UX89_TELCI</name>
<feature type="compositionally biased region" description="Low complexity" evidence="1">
    <location>
        <begin position="102"/>
        <end position="118"/>
    </location>
</feature>